<accession>A0A2I0B818</accession>
<evidence type="ECO:0000313" key="1">
    <source>
        <dbReference type="EMBL" id="PKA63943.1"/>
    </source>
</evidence>
<dbReference type="AlphaFoldDB" id="A0A2I0B818"/>
<dbReference type="Proteomes" id="UP000236161">
    <property type="component" value="Unassembled WGS sequence"/>
</dbReference>
<gene>
    <name evidence="1" type="ORF">AXF42_Ash004953</name>
</gene>
<evidence type="ECO:0000313" key="2">
    <source>
        <dbReference type="Proteomes" id="UP000236161"/>
    </source>
</evidence>
<name>A0A2I0B818_9ASPA</name>
<protein>
    <submittedName>
        <fullName evidence="1">Uncharacterized protein</fullName>
    </submittedName>
</protein>
<keyword evidence="2" id="KW-1185">Reference proteome</keyword>
<reference evidence="1 2" key="1">
    <citation type="journal article" date="2017" name="Nature">
        <title>The Apostasia genome and the evolution of orchids.</title>
        <authorList>
            <person name="Zhang G.Q."/>
            <person name="Liu K.W."/>
            <person name="Li Z."/>
            <person name="Lohaus R."/>
            <person name="Hsiao Y.Y."/>
            <person name="Niu S.C."/>
            <person name="Wang J.Y."/>
            <person name="Lin Y.C."/>
            <person name="Xu Q."/>
            <person name="Chen L.J."/>
            <person name="Yoshida K."/>
            <person name="Fujiwara S."/>
            <person name="Wang Z.W."/>
            <person name="Zhang Y.Q."/>
            <person name="Mitsuda N."/>
            <person name="Wang M."/>
            <person name="Liu G.H."/>
            <person name="Pecoraro L."/>
            <person name="Huang H.X."/>
            <person name="Xiao X.J."/>
            <person name="Lin M."/>
            <person name="Wu X.Y."/>
            <person name="Wu W.L."/>
            <person name="Chen Y.Y."/>
            <person name="Chang S.B."/>
            <person name="Sakamoto S."/>
            <person name="Ohme-Takagi M."/>
            <person name="Yagi M."/>
            <person name="Zeng S.J."/>
            <person name="Shen C.Y."/>
            <person name="Yeh C.M."/>
            <person name="Luo Y.B."/>
            <person name="Tsai W.C."/>
            <person name="Van de Peer Y."/>
            <person name="Liu Z.J."/>
        </authorList>
    </citation>
    <scope>NUCLEOTIDE SEQUENCE [LARGE SCALE GENOMIC DNA]</scope>
    <source>
        <strain evidence="2">cv. Shenzhen</strain>
        <tissue evidence="1">Stem</tissue>
    </source>
</reference>
<dbReference type="EMBL" id="KZ451906">
    <property type="protein sequence ID" value="PKA63943.1"/>
    <property type="molecule type" value="Genomic_DNA"/>
</dbReference>
<organism evidence="1 2">
    <name type="scientific">Apostasia shenzhenica</name>
    <dbReference type="NCBI Taxonomy" id="1088818"/>
    <lineage>
        <taxon>Eukaryota</taxon>
        <taxon>Viridiplantae</taxon>
        <taxon>Streptophyta</taxon>
        <taxon>Embryophyta</taxon>
        <taxon>Tracheophyta</taxon>
        <taxon>Spermatophyta</taxon>
        <taxon>Magnoliopsida</taxon>
        <taxon>Liliopsida</taxon>
        <taxon>Asparagales</taxon>
        <taxon>Orchidaceae</taxon>
        <taxon>Apostasioideae</taxon>
        <taxon>Apostasia</taxon>
    </lineage>
</organism>
<proteinExistence type="predicted"/>
<sequence length="76" mass="8036">MAARGPSHGALDHFPRYKKIGGEVVGGLEARVLLLVMWCGGEGQGNCGRKDRVRAPVGVVDRRLLSSPPAIAAMAR</sequence>